<gene>
    <name evidence="1" type="ORF">GIL414_LOCUS8234</name>
</gene>
<name>A0A8S2M3E9_9BILA</name>
<evidence type="ECO:0000313" key="1">
    <source>
        <dbReference type="EMBL" id="CAF3934165.1"/>
    </source>
</evidence>
<feature type="non-terminal residue" evidence="1">
    <location>
        <position position="39"/>
    </location>
</feature>
<evidence type="ECO:0000313" key="2">
    <source>
        <dbReference type="Proteomes" id="UP000681720"/>
    </source>
</evidence>
<protein>
    <submittedName>
        <fullName evidence="1">Uncharacterized protein</fullName>
    </submittedName>
</protein>
<sequence>MERPDLTGVLSISIVASAKVGQTVNSIFSGESQSKACLR</sequence>
<dbReference type="EMBL" id="CAJOBJ010002650">
    <property type="protein sequence ID" value="CAF3934165.1"/>
    <property type="molecule type" value="Genomic_DNA"/>
</dbReference>
<dbReference type="Proteomes" id="UP000681720">
    <property type="component" value="Unassembled WGS sequence"/>
</dbReference>
<organism evidence="1 2">
    <name type="scientific">Rotaria magnacalcarata</name>
    <dbReference type="NCBI Taxonomy" id="392030"/>
    <lineage>
        <taxon>Eukaryota</taxon>
        <taxon>Metazoa</taxon>
        <taxon>Spiralia</taxon>
        <taxon>Gnathifera</taxon>
        <taxon>Rotifera</taxon>
        <taxon>Eurotatoria</taxon>
        <taxon>Bdelloidea</taxon>
        <taxon>Philodinida</taxon>
        <taxon>Philodinidae</taxon>
        <taxon>Rotaria</taxon>
    </lineage>
</organism>
<reference evidence="1" key="1">
    <citation type="submission" date="2021-02" db="EMBL/GenBank/DDBJ databases">
        <authorList>
            <person name="Nowell W R."/>
        </authorList>
    </citation>
    <scope>NUCLEOTIDE SEQUENCE</scope>
</reference>
<comment type="caution">
    <text evidence="1">The sequence shown here is derived from an EMBL/GenBank/DDBJ whole genome shotgun (WGS) entry which is preliminary data.</text>
</comment>
<proteinExistence type="predicted"/>
<dbReference type="AlphaFoldDB" id="A0A8S2M3E9"/>
<accession>A0A8S2M3E9</accession>